<keyword evidence="1" id="KW-0812">Transmembrane</keyword>
<proteinExistence type="predicted"/>
<dbReference type="RefSeq" id="XP_046064296.1">
    <property type="nucleotide sequence ID" value="XM_046207692.1"/>
</dbReference>
<sequence>MQSEQKQCPHTFNVRSLKFLLHNWHLVMANNAWLISSSCALAAGLFVRYFISKDSKDFTLEERPLASASNAETDFCCSLKVSCLLFSLACSSWLICSAYFCNLELASCRVCLKASSSCLNSIVRIELCFCKVATSSLDVASASTSPLTPSSKFFKRSSKSSFILRYSSVSSLLPFSAFKTDI</sequence>
<evidence type="ECO:0000313" key="3">
    <source>
        <dbReference type="Proteomes" id="UP000769157"/>
    </source>
</evidence>
<comment type="caution">
    <text evidence="2">The sequence shown here is derived from an EMBL/GenBank/DDBJ whole genome shotgun (WGS) entry which is preliminary data.</text>
</comment>
<reference evidence="2" key="2">
    <citation type="submission" date="2021-01" db="EMBL/GenBank/DDBJ databases">
        <authorList>
            <person name="Schikora-Tamarit M.A."/>
        </authorList>
    </citation>
    <scope>NUCLEOTIDE SEQUENCE</scope>
    <source>
        <strain evidence="2">CBS6075</strain>
    </source>
</reference>
<evidence type="ECO:0000256" key="1">
    <source>
        <dbReference type="SAM" id="Phobius"/>
    </source>
</evidence>
<reference evidence="2" key="1">
    <citation type="journal article" date="2021" name="Open Biol.">
        <title>Shared evolutionary footprints suggest mitochondrial oxidative damage underlies multiple complex I losses in fungi.</title>
        <authorList>
            <person name="Schikora-Tamarit M.A."/>
            <person name="Marcet-Houben M."/>
            <person name="Nosek J."/>
            <person name="Gabaldon T."/>
        </authorList>
    </citation>
    <scope>NUCLEOTIDE SEQUENCE</scope>
    <source>
        <strain evidence="2">CBS6075</strain>
    </source>
</reference>
<keyword evidence="1" id="KW-0472">Membrane</keyword>
<dbReference type="AlphaFoldDB" id="A0A9P8PES7"/>
<organism evidence="2 3">
    <name type="scientific">Ogataea philodendri</name>
    <dbReference type="NCBI Taxonomy" id="1378263"/>
    <lineage>
        <taxon>Eukaryota</taxon>
        <taxon>Fungi</taxon>
        <taxon>Dikarya</taxon>
        <taxon>Ascomycota</taxon>
        <taxon>Saccharomycotina</taxon>
        <taxon>Pichiomycetes</taxon>
        <taxon>Pichiales</taxon>
        <taxon>Pichiaceae</taxon>
        <taxon>Ogataea</taxon>
    </lineage>
</organism>
<evidence type="ECO:0000313" key="2">
    <source>
        <dbReference type="EMBL" id="KAH3670928.1"/>
    </source>
</evidence>
<accession>A0A9P8PES7</accession>
<name>A0A9P8PES7_9ASCO</name>
<keyword evidence="1" id="KW-1133">Transmembrane helix</keyword>
<protein>
    <submittedName>
        <fullName evidence="2">Uncharacterized protein</fullName>
    </submittedName>
</protein>
<dbReference type="Proteomes" id="UP000769157">
    <property type="component" value="Unassembled WGS sequence"/>
</dbReference>
<keyword evidence="3" id="KW-1185">Reference proteome</keyword>
<dbReference type="EMBL" id="JAEUBE010000084">
    <property type="protein sequence ID" value="KAH3670928.1"/>
    <property type="molecule type" value="Genomic_DNA"/>
</dbReference>
<gene>
    <name evidence="2" type="ORF">OGAPHI_000639</name>
</gene>
<feature type="transmembrane region" description="Helical" evidence="1">
    <location>
        <begin position="32"/>
        <end position="51"/>
    </location>
</feature>
<dbReference type="GeneID" id="70232607"/>